<evidence type="ECO:0000313" key="2">
    <source>
        <dbReference type="Proteomes" id="UP001172386"/>
    </source>
</evidence>
<dbReference type="EMBL" id="JAPDRQ010000027">
    <property type="protein sequence ID" value="KAJ9660920.1"/>
    <property type="molecule type" value="Genomic_DNA"/>
</dbReference>
<organism evidence="1 2">
    <name type="scientific">Neophaeococcomyces mojaviensis</name>
    <dbReference type="NCBI Taxonomy" id="3383035"/>
    <lineage>
        <taxon>Eukaryota</taxon>
        <taxon>Fungi</taxon>
        <taxon>Dikarya</taxon>
        <taxon>Ascomycota</taxon>
        <taxon>Pezizomycotina</taxon>
        <taxon>Eurotiomycetes</taxon>
        <taxon>Chaetothyriomycetidae</taxon>
        <taxon>Chaetothyriales</taxon>
        <taxon>Chaetothyriales incertae sedis</taxon>
        <taxon>Neophaeococcomyces</taxon>
    </lineage>
</organism>
<name>A0ACC3AF24_9EURO</name>
<comment type="caution">
    <text evidence="1">The sequence shown here is derived from an EMBL/GenBank/DDBJ whole genome shotgun (WGS) entry which is preliminary data.</text>
</comment>
<sequence length="278" mass="31064">MESSGSLENTDIYEFLGLPGPASTESEIRKAGRKTSLLYHPDKVAPTPENLANFHLVQQALAILTDSAEKSKYDQTREAKLRRKAEVDALDARRRKMREDLEAREKNGVSGFGGGLADAGGQKRTFSQREMDIRRIQEENRAKMATVAAKRRAEAEGAARVDKAAQEVEQKAQANGDQSEKQEDVMERNIRLRWVREGAGAEYDEHVVQDILMDRGYGGIESTVLLRDKKRKVDGKKVMLGTAVVIFETLEDARRLLKDKGKLIEFETIEAMSAGKEA</sequence>
<protein>
    <submittedName>
        <fullName evidence="1">Uncharacterized protein</fullName>
    </submittedName>
</protein>
<keyword evidence="2" id="KW-1185">Reference proteome</keyword>
<reference evidence="1" key="1">
    <citation type="submission" date="2022-10" db="EMBL/GenBank/DDBJ databases">
        <title>Culturing micro-colonial fungi from biological soil crusts in the Mojave desert and describing Neophaeococcomyces mojavensis, and introducing the new genera and species Taxawa tesnikishii.</title>
        <authorList>
            <person name="Kurbessoian T."/>
            <person name="Stajich J.E."/>
        </authorList>
    </citation>
    <scope>NUCLEOTIDE SEQUENCE</scope>
    <source>
        <strain evidence="1">JES_112</strain>
    </source>
</reference>
<dbReference type="Proteomes" id="UP001172386">
    <property type="component" value="Unassembled WGS sequence"/>
</dbReference>
<accession>A0ACC3AF24</accession>
<gene>
    <name evidence="1" type="ORF">H2198_002265</name>
</gene>
<proteinExistence type="predicted"/>
<evidence type="ECO:0000313" key="1">
    <source>
        <dbReference type="EMBL" id="KAJ9660920.1"/>
    </source>
</evidence>